<name>K2FXI9_9BACT</name>
<dbReference type="GO" id="GO:0004252">
    <property type="term" value="F:serine-type endopeptidase activity"/>
    <property type="evidence" value="ECO:0007669"/>
    <property type="project" value="InterPro"/>
</dbReference>
<feature type="domain" description="LexA repressor DNA-binding" evidence="2">
    <location>
        <begin position="2"/>
        <end position="57"/>
    </location>
</feature>
<dbReference type="Pfam" id="PF00717">
    <property type="entry name" value="Peptidase_S24"/>
    <property type="match status" value="1"/>
</dbReference>
<dbReference type="SUPFAM" id="SSF46785">
    <property type="entry name" value="Winged helix' DNA-binding domain"/>
    <property type="match status" value="1"/>
</dbReference>
<feature type="domain" description="Peptidase S24/S26A/S26B/S26C" evidence="1">
    <location>
        <begin position="99"/>
        <end position="202"/>
    </location>
</feature>
<dbReference type="Gene3D" id="2.10.109.10">
    <property type="entry name" value="Umud Fragment, subunit A"/>
    <property type="match status" value="1"/>
</dbReference>
<dbReference type="InterPro" id="IPR006199">
    <property type="entry name" value="LexA_DNA-bd_dom"/>
</dbReference>
<proteinExistence type="predicted"/>
<accession>K2FXI9</accession>
<dbReference type="Pfam" id="PF01726">
    <property type="entry name" value="LexA_DNA_bind"/>
    <property type="match status" value="1"/>
</dbReference>
<evidence type="ECO:0000313" key="3">
    <source>
        <dbReference type="EMBL" id="EKE26587.1"/>
    </source>
</evidence>
<dbReference type="InterPro" id="IPR015927">
    <property type="entry name" value="Peptidase_S24_S26A/B/C"/>
</dbReference>
<dbReference type="InterPro" id="IPR036388">
    <property type="entry name" value="WH-like_DNA-bd_sf"/>
</dbReference>
<dbReference type="Gene3D" id="1.10.10.10">
    <property type="entry name" value="Winged helix-like DNA-binding domain superfamily/Winged helix DNA-binding domain"/>
    <property type="match status" value="1"/>
</dbReference>
<dbReference type="AlphaFoldDB" id="K2FXI9"/>
<dbReference type="EMBL" id="AMFJ01000753">
    <property type="protein sequence ID" value="EKE26587.1"/>
    <property type="molecule type" value="Genomic_DNA"/>
</dbReference>
<protein>
    <recommendedName>
        <fullName evidence="4">LexA repressor DNA-binding domain-containing protein</fullName>
    </recommendedName>
</protein>
<dbReference type="InterPro" id="IPR036390">
    <property type="entry name" value="WH_DNA-bd_sf"/>
</dbReference>
<sequence length="212" mass="25591">MLTPKQQIVFDTIKEYIAKHWESPTLEELQKILWIQNKRSIVQFLEYLDEKGYIRRTWGYRWIKLWDRLIASQMAIPIPILWVVNAWKPLMYADETENWFLHISKTIIKWDEKKYFCVKVDGTSMNKFTINWKPLNNWSFALVNSWYDWTSDKNWAYVCIVNGFATVKKIKKEWNETYLIPESSDPIHSPIILTSEDVVEINWKVVDIFNFE</sequence>
<evidence type="ECO:0008006" key="4">
    <source>
        <dbReference type="Google" id="ProtNLM"/>
    </source>
</evidence>
<evidence type="ECO:0000259" key="1">
    <source>
        <dbReference type="Pfam" id="PF00717"/>
    </source>
</evidence>
<gene>
    <name evidence="3" type="ORF">ACD_4C00237G0002</name>
</gene>
<organism evidence="3">
    <name type="scientific">uncultured bacterium</name>
    <name type="common">gcode 4</name>
    <dbReference type="NCBI Taxonomy" id="1234023"/>
    <lineage>
        <taxon>Bacteria</taxon>
        <taxon>environmental samples</taxon>
    </lineage>
</organism>
<reference evidence="3" key="1">
    <citation type="journal article" date="2012" name="Science">
        <title>Fermentation, hydrogen, and sulfur metabolism in multiple uncultivated bacterial phyla.</title>
        <authorList>
            <person name="Wrighton K.C."/>
            <person name="Thomas B.C."/>
            <person name="Sharon I."/>
            <person name="Miller C.S."/>
            <person name="Castelle C.J."/>
            <person name="VerBerkmoes N.C."/>
            <person name="Wilkins M.J."/>
            <person name="Hettich R.L."/>
            <person name="Lipton M.S."/>
            <person name="Williams K.H."/>
            <person name="Long P.E."/>
            <person name="Banfield J.F."/>
        </authorList>
    </citation>
    <scope>NUCLEOTIDE SEQUENCE [LARGE SCALE GENOMIC DNA]</scope>
</reference>
<dbReference type="SUPFAM" id="SSF51306">
    <property type="entry name" value="LexA/Signal peptidase"/>
    <property type="match status" value="1"/>
</dbReference>
<comment type="caution">
    <text evidence="3">The sequence shown here is derived from an EMBL/GenBank/DDBJ whole genome shotgun (WGS) entry which is preliminary data.</text>
</comment>
<evidence type="ECO:0000259" key="2">
    <source>
        <dbReference type="Pfam" id="PF01726"/>
    </source>
</evidence>
<dbReference type="InterPro" id="IPR036286">
    <property type="entry name" value="LexA/Signal_pep-like_sf"/>
</dbReference>
<dbReference type="GO" id="GO:0006508">
    <property type="term" value="P:proteolysis"/>
    <property type="evidence" value="ECO:0007669"/>
    <property type="project" value="InterPro"/>
</dbReference>